<dbReference type="PROSITE" id="PS51196">
    <property type="entry name" value="SECA_MOTOR_DEAD"/>
    <property type="match status" value="1"/>
</dbReference>
<reference evidence="16" key="2">
    <citation type="submission" date="2021-09" db="EMBL/GenBank/DDBJ databases">
        <authorList>
            <person name="Gilroy R."/>
        </authorList>
    </citation>
    <scope>NUCLEOTIDE SEQUENCE</scope>
    <source>
        <strain evidence="16">CHK194-22301</strain>
    </source>
</reference>
<dbReference type="InterPro" id="IPR014018">
    <property type="entry name" value="SecA_motor_DEAD"/>
</dbReference>
<dbReference type="GO" id="GO:0043952">
    <property type="term" value="P:protein transport by the Sec complex"/>
    <property type="evidence" value="ECO:0007669"/>
    <property type="project" value="TreeGrafter"/>
</dbReference>
<dbReference type="InterPro" id="IPR000185">
    <property type="entry name" value="SecA"/>
</dbReference>
<dbReference type="CDD" id="cd18803">
    <property type="entry name" value="SF2_C_secA"/>
    <property type="match status" value="1"/>
</dbReference>
<dbReference type="AlphaFoldDB" id="A0A921K5X7"/>
<keyword evidence="8 12" id="KW-0653">Protein transport</keyword>
<dbReference type="EMBL" id="DYXB01000022">
    <property type="protein sequence ID" value="HJF09522.1"/>
    <property type="molecule type" value="Genomic_DNA"/>
</dbReference>
<feature type="binding site" evidence="12">
    <location>
        <begin position="92"/>
        <end position="96"/>
    </location>
    <ligand>
        <name>ATP</name>
        <dbReference type="ChEBI" id="CHEBI:30616"/>
    </ligand>
</feature>
<dbReference type="Pfam" id="PF07516">
    <property type="entry name" value="SecA_SW"/>
    <property type="match status" value="1"/>
</dbReference>
<dbReference type="SUPFAM" id="SSF81886">
    <property type="entry name" value="Helical scaffold and wing domains of SecA"/>
    <property type="match status" value="1"/>
</dbReference>
<dbReference type="GO" id="GO:0005829">
    <property type="term" value="C:cytosol"/>
    <property type="evidence" value="ECO:0007669"/>
    <property type="project" value="TreeGrafter"/>
</dbReference>
<feature type="binding site" evidence="12">
    <location>
        <position position="74"/>
    </location>
    <ligand>
        <name>ATP</name>
        <dbReference type="ChEBI" id="CHEBI:30616"/>
    </ligand>
</feature>
<dbReference type="Proteomes" id="UP000784793">
    <property type="component" value="Unassembled WGS sequence"/>
</dbReference>
<dbReference type="PROSITE" id="PS01312">
    <property type="entry name" value="SECA"/>
    <property type="match status" value="1"/>
</dbReference>
<evidence type="ECO:0000256" key="3">
    <source>
        <dbReference type="ARBA" id="ARBA00022448"/>
    </source>
</evidence>
<gene>
    <name evidence="16" type="primary">secA2</name>
    <name evidence="12" type="synonym">secA</name>
    <name evidence="16" type="ORF">K8V23_01760</name>
</gene>
<comment type="catalytic activity">
    <reaction evidence="12">
        <text>ATP + H2O + cellular proteinSide 1 = ADP + phosphate + cellular proteinSide 2.</text>
        <dbReference type="EC" id="7.4.2.8"/>
    </reaction>
</comment>
<dbReference type="GO" id="GO:0005886">
    <property type="term" value="C:plasma membrane"/>
    <property type="evidence" value="ECO:0007669"/>
    <property type="project" value="UniProtKB-SubCell"/>
</dbReference>
<dbReference type="InterPro" id="IPR036670">
    <property type="entry name" value="SecA_X-link_sf"/>
</dbReference>
<evidence type="ECO:0000256" key="9">
    <source>
        <dbReference type="ARBA" id="ARBA00022967"/>
    </source>
</evidence>
<dbReference type="InterPro" id="IPR001650">
    <property type="entry name" value="Helicase_C-like"/>
</dbReference>
<keyword evidence="5 12" id="KW-0963">Cytoplasm</keyword>
<dbReference type="Gene3D" id="3.90.1440.10">
    <property type="entry name" value="SecA, preprotein cross-linking domain"/>
    <property type="match status" value="1"/>
</dbReference>
<dbReference type="InterPro" id="IPR022490">
    <property type="entry name" value="SecA2"/>
</dbReference>
<comment type="subunit">
    <text evidence="12">Monomer and homodimer. Part of the essential Sec protein translocation apparatus which comprises SecA, SecYEG and auxiliary proteins SecDF. Other proteins may also be involved.</text>
</comment>
<evidence type="ECO:0000256" key="10">
    <source>
        <dbReference type="ARBA" id="ARBA00023010"/>
    </source>
</evidence>
<dbReference type="SUPFAM" id="SSF81767">
    <property type="entry name" value="Pre-protein crosslinking domain of SecA"/>
    <property type="match status" value="1"/>
</dbReference>
<evidence type="ECO:0000313" key="16">
    <source>
        <dbReference type="EMBL" id="HJF09522.1"/>
    </source>
</evidence>
<evidence type="ECO:0000256" key="1">
    <source>
        <dbReference type="ARBA" id="ARBA00004170"/>
    </source>
</evidence>
<dbReference type="GO" id="GO:0008564">
    <property type="term" value="F:protein-exporting ATPase activity"/>
    <property type="evidence" value="ECO:0007669"/>
    <property type="project" value="UniProtKB-EC"/>
</dbReference>
<dbReference type="Gene3D" id="3.40.50.300">
    <property type="entry name" value="P-loop containing nucleotide triphosphate hydrolases"/>
    <property type="match status" value="2"/>
</dbReference>
<dbReference type="InterPro" id="IPR014001">
    <property type="entry name" value="Helicase_ATP-bd"/>
</dbReference>
<dbReference type="InterPro" id="IPR011130">
    <property type="entry name" value="SecA_preprotein_X-link_dom"/>
</dbReference>
<keyword evidence="10 12" id="KW-0811">Translocation</keyword>
<dbReference type="GO" id="GO:0006605">
    <property type="term" value="P:protein targeting"/>
    <property type="evidence" value="ECO:0007669"/>
    <property type="project" value="UniProtKB-UniRule"/>
</dbReference>
<proteinExistence type="inferred from homology"/>
<dbReference type="GO" id="GO:0005524">
    <property type="term" value="F:ATP binding"/>
    <property type="evidence" value="ECO:0007669"/>
    <property type="project" value="UniProtKB-UniRule"/>
</dbReference>
<comment type="function">
    <text evidence="12">Part of the Sec protein translocase complex. Interacts with the SecYEG preprotein conducting channel. Has a central role in coupling the hydrolysis of ATP to the transfer of proteins into and across the cell membrane, serving as an ATP-driven molecular motor driving the stepwise translocation of polypeptide chains across the membrane.</text>
</comment>
<dbReference type="PROSITE" id="PS51194">
    <property type="entry name" value="HELICASE_CTER"/>
    <property type="match status" value="1"/>
</dbReference>
<evidence type="ECO:0000259" key="14">
    <source>
        <dbReference type="PROSITE" id="PS51194"/>
    </source>
</evidence>
<keyword evidence="7 12" id="KW-0067">ATP-binding</keyword>
<keyword evidence="3 12" id="KW-0813">Transport</keyword>
<evidence type="ECO:0000256" key="12">
    <source>
        <dbReference type="HAMAP-Rule" id="MF_01382"/>
    </source>
</evidence>
<dbReference type="Pfam" id="PF07517">
    <property type="entry name" value="SecA_DEAD"/>
    <property type="match status" value="1"/>
</dbReference>
<feature type="domain" description="SecA family profile" evidence="15">
    <location>
        <begin position="1"/>
        <end position="565"/>
    </location>
</feature>
<dbReference type="GO" id="GO:0031522">
    <property type="term" value="C:cell envelope Sec protein transport complex"/>
    <property type="evidence" value="ECO:0007669"/>
    <property type="project" value="TreeGrafter"/>
</dbReference>
<comment type="subcellular location">
    <subcellularLocation>
        <location evidence="12">Cell membrane</location>
        <topology evidence="12">Peripheral membrane protein</topology>
        <orientation evidence="12">Cytoplasmic side</orientation>
    </subcellularLocation>
    <subcellularLocation>
        <location evidence="12">Cytoplasm</location>
    </subcellularLocation>
    <subcellularLocation>
        <location evidence="1">Membrane</location>
        <topology evidence="1">Peripheral membrane protein</topology>
    </subcellularLocation>
    <text evidence="12">Distribution is 50-50.</text>
</comment>
<dbReference type="HAMAP" id="MF_01382">
    <property type="entry name" value="SecA"/>
    <property type="match status" value="1"/>
</dbReference>
<dbReference type="SUPFAM" id="SSF52540">
    <property type="entry name" value="P-loop containing nucleoside triphosphate hydrolases"/>
    <property type="match status" value="2"/>
</dbReference>
<dbReference type="InterPro" id="IPR044722">
    <property type="entry name" value="SecA_SF2_C"/>
</dbReference>
<evidence type="ECO:0000256" key="6">
    <source>
        <dbReference type="ARBA" id="ARBA00022741"/>
    </source>
</evidence>
<keyword evidence="9 12" id="KW-1278">Translocase</keyword>
<dbReference type="InterPro" id="IPR020937">
    <property type="entry name" value="SecA_CS"/>
</dbReference>
<accession>A0A921K5X7</accession>
<dbReference type="PROSITE" id="PS51192">
    <property type="entry name" value="HELICASE_ATP_BIND_1"/>
    <property type="match status" value="1"/>
</dbReference>
<dbReference type="PANTHER" id="PTHR30612">
    <property type="entry name" value="SECA INNER MEMBRANE COMPONENT OF SEC PROTEIN SECRETION SYSTEM"/>
    <property type="match status" value="1"/>
</dbReference>
<feature type="binding site" evidence="12">
    <location>
        <position position="488"/>
    </location>
    <ligand>
        <name>ATP</name>
        <dbReference type="ChEBI" id="CHEBI:30616"/>
    </ligand>
</feature>
<dbReference type="InterPro" id="IPR011115">
    <property type="entry name" value="SecA_DEAD"/>
</dbReference>
<dbReference type="GO" id="GO:0017038">
    <property type="term" value="P:protein import"/>
    <property type="evidence" value="ECO:0007669"/>
    <property type="project" value="InterPro"/>
</dbReference>
<dbReference type="NCBIfam" id="TIGR03714">
    <property type="entry name" value="secA2"/>
    <property type="match status" value="1"/>
</dbReference>
<dbReference type="Gene3D" id="1.10.3060.10">
    <property type="entry name" value="Helical scaffold and wing domains of SecA"/>
    <property type="match status" value="1"/>
</dbReference>
<evidence type="ECO:0000256" key="5">
    <source>
        <dbReference type="ARBA" id="ARBA00022490"/>
    </source>
</evidence>
<dbReference type="CDD" id="cd17928">
    <property type="entry name" value="DEXDc_SecA"/>
    <property type="match status" value="1"/>
</dbReference>
<evidence type="ECO:0000256" key="4">
    <source>
        <dbReference type="ARBA" id="ARBA00022475"/>
    </source>
</evidence>
<dbReference type="InterPro" id="IPR036266">
    <property type="entry name" value="SecA_Wing/Scaffold_sf"/>
</dbReference>
<feature type="domain" description="Helicase C-terminal" evidence="14">
    <location>
        <begin position="414"/>
        <end position="577"/>
    </location>
</feature>
<keyword evidence="4 12" id="KW-1003">Cell membrane</keyword>
<dbReference type="Pfam" id="PF21090">
    <property type="entry name" value="P-loop_SecA"/>
    <property type="match status" value="2"/>
</dbReference>
<evidence type="ECO:0000256" key="8">
    <source>
        <dbReference type="ARBA" id="ARBA00022927"/>
    </source>
</evidence>
<keyword evidence="6 12" id="KW-0547">Nucleotide-binding</keyword>
<dbReference type="SMART" id="SM00957">
    <property type="entry name" value="SecA_DEAD"/>
    <property type="match status" value="1"/>
</dbReference>
<reference evidence="16" key="1">
    <citation type="journal article" date="2021" name="PeerJ">
        <title>Extensive microbial diversity within the chicken gut microbiome revealed by metagenomics and culture.</title>
        <authorList>
            <person name="Gilroy R."/>
            <person name="Ravi A."/>
            <person name="Getino M."/>
            <person name="Pursley I."/>
            <person name="Horton D.L."/>
            <person name="Alikhan N.F."/>
            <person name="Baker D."/>
            <person name="Gharbi K."/>
            <person name="Hall N."/>
            <person name="Watson M."/>
            <person name="Adriaenssens E.M."/>
            <person name="Foster-Nyarko E."/>
            <person name="Jarju S."/>
            <person name="Secka A."/>
            <person name="Antonio M."/>
            <person name="Oren A."/>
            <person name="Chaudhuri R.R."/>
            <person name="La Ragione R."/>
            <person name="Hildebrand F."/>
            <person name="Pallen M.J."/>
        </authorList>
    </citation>
    <scope>NUCLEOTIDE SEQUENCE</scope>
    <source>
        <strain evidence="16">CHK194-22301</strain>
    </source>
</reference>
<dbReference type="SMART" id="SM00958">
    <property type="entry name" value="SecA_PP_bind"/>
    <property type="match status" value="1"/>
</dbReference>
<comment type="similarity">
    <text evidence="2 12">Belongs to the SecA family.</text>
</comment>
<organism evidence="16 17">
    <name type="scientific">Lactobacillus crispatus</name>
    <dbReference type="NCBI Taxonomy" id="47770"/>
    <lineage>
        <taxon>Bacteria</taxon>
        <taxon>Bacillati</taxon>
        <taxon>Bacillota</taxon>
        <taxon>Bacilli</taxon>
        <taxon>Lactobacillales</taxon>
        <taxon>Lactobacillaceae</taxon>
        <taxon>Lactobacillus</taxon>
    </lineage>
</organism>
<feature type="domain" description="Helicase ATP-binding" evidence="13">
    <location>
        <begin position="76"/>
        <end position="242"/>
    </location>
</feature>
<sequence length="785" mass="89074">MAISKMSICHTLKKINKLAPKMRKMSDQELQNQTKLLQEQLKAGKTVDQILPEAFATMREADYRVLGMFPYDVQVMGAIVLNSGSIAEMKTGEGKTLTATMALYLNALSGKGVMLVTTSDYLSERDRKELEPVYKWMGLTVSNAFPTEEYERIKITPAIKRKWYGADIVYTTASSLAFDYLFNNLASNVEGQYLRPFNYVVVDEVDEVLLDEAEMPFVVSSSPNLQSNLYYLTDAFVKLLVVNEDYRFKSDEKIFWLTYQGVKKAQQYFRIKNLFAPENRELYRHIILALSAHLTMDNGHDYLVIQGKVVLLDEADGRLKKGIQIGSGLHQALQAKENVALTSMQKTAASITFPALFSLFKKVSGMSGTAKVAEDEFLNTYGMKVIQIPTRKPVIRKDYPMKVFLTTADKLMTAINQVVEIHQTGRPILLVAGSVENSEIISELLLNEGIAHNVLNAFNAAHEAEIVKNAGQKGAVTIATNMAGRGTDIKLGKGVKELGGLAVIGTEMLSPRVKLQLAGRAGRQGDPGTSQFYVSLEDSYISGSSTTRQKRLYRRLMRKKKRGKDITELHSPITRVSLRMLQNRVASKGETARMQTNKFEQALNTQTKKFYDVRHKIMNSDDLQPVVEKIIRQALDIYIAQNSKWSQRKLQDLINNFLTYDVVEVPRDLRNKEEIKGFLKGPAYKTLKNKAQTLINKEQLNMYYQQVILTSMDKCWIDQVDYMNKLRTYTSGWANSGRDPDYVYQSTAYNSFKEFWDKVKLDCVERMMFSEIHINKKGQLVVMFN</sequence>
<evidence type="ECO:0000256" key="2">
    <source>
        <dbReference type="ARBA" id="ARBA00007650"/>
    </source>
</evidence>
<evidence type="ECO:0000313" key="17">
    <source>
        <dbReference type="Proteomes" id="UP000784793"/>
    </source>
</evidence>
<dbReference type="EC" id="7.4.2.8" evidence="12"/>
<evidence type="ECO:0000259" key="13">
    <source>
        <dbReference type="PROSITE" id="PS51192"/>
    </source>
</evidence>
<dbReference type="PANTHER" id="PTHR30612:SF0">
    <property type="entry name" value="CHLOROPLAST PROTEIN-TRANSPORTING ATPASE"/>
    <property type="match status" value="1"/>
</dbReference>
<dbReference type="NCBIfam" id="NF006630">
    <property type="entry name" value="PRK09200.1"/>
    <property type="match status" value="1"/>
</dbReference>
<dbReference type="FunFam" id="3.40.50.300:FF:000429">
    <property type="entry name" value="Preprotein translocase subunit SecA"/>
    <property type="match status" value="1"/>
</dbReference>
<evidence type="ECO:0000259" key="15">
    <source>
        <dbReference type="PROSITE" id="PS51196"/>
    </source>
</evidence>
<name>A0A921K5X7_9LACO</name>
<dbReference type="InterPro" id="IPR011116">
    <property type="entry name" value="SecA_Wing/Scaffold"/>
</dbReference>
<keyword evidence="11 12" id="KW-0472">Membrane</keyword>
<dbReference type="PRINTS" id="PR00906">
    <property type="entry name" value="SECA"/>
</dbReference>
<dbReference type="InterPro" id="IPR027417">
    <property type="entry name" value="P-loop_NTPase"/>
</dbReference>
<evidence type="ECO:0000256" key="11">
    <source>
        <dbReference type="ARBA" id="ARBA00023136"/>
    </source>
</evidence>
<dbReference type="Pfam" id="PF01043">
    <property type="entry name" value="SecA_PP_bind"/>
    <property type="match status" value="1"/>
</dbReference>
<comment type="caution">
    <text evidence="16">The sequence shown here is derived from an EMBL/GenBank/DDBJ whole genome shotgun (WGS) entry which is preliminary data.</text>
</comment>
<protein>
    <recommendedName>
        <fullName evidence="12">Protein translocase subunit SecA</fullName>
        <ecNumber evidence="12">7.4.2.8</ecNumber>
    </recommendedName>
</protein>
<evidence type="ECO:0000256" key="7">
    <source>
        <dbReference type="ARBA" id="ARBA00022840"/>
    </source>
</evidence>
<dbReference type="GO" id="GO:0065002">
    <property type="term" value="P:intracellular protein transmembrane transport"/>
    <property type="evidence" value="ECO:0007669"/>
    <property type="project" value="UniProtKB-UniRule"/>
</dbReference>